<dbReference type="AlphaFoldDB" id="A0A382N5X3"/>
<feature type="non-terminal residue" evidence="1">
    <location>
        <position position="96"/>
    </location>
</feature>
<proteinExistence type="predicted"/>
<sequence length="96" mass="10535">MSTIDIPVRYYKDYPGGYDYGYETLPLPLSECAFLLVDVDGTAANPVTEGHIAPALEAGRQVGLRVAYVHNDLRLVSDPGNIVGEFWGKTKYAEGR</sequence>
<evidence type="ECO:0000313" key="1">
    <source>
        <dbReference type="EMBL" id="SVC55182.1"/>
    </source>
</evidence>
<organism evidence="1">
    <name type="scientific">marine metagenome</name>
    <dbReference type="NCBI Taxonomy" id="408172"/>
    <lineage>
        <taxon>unclassified sequences</taxon>
        <taxon>metagenomes</taxon>
        <taxon>ecological metagenomes</taxon>
    </lineage>
</organism>
<dbReference type="EMBL" id="UINC01097462">
    <property type="protein sequence ID" value="SVC55182.1"/>
    <property type="molecule type" value="Genomic_DNA"/>
</dbReference>
<evidence type="ECO:0008006" key="2">
    <source>
        <dbReference type="Google" id="ProtNLM"/>
    </source>
</evidence>
<accession>A0A382N5X3</accession>
<name>A0A382N5X3_9ZZZZ</name>
<gene>
    <name evidence="1" type="ORF">METZ01_LOCUS308036</name>
</gene>
<reference evidence="1" key="1">
    <citation type="submission" date="2018-05" db="EMBL/GenBank/DDBJ databases">
        <authorList>
            <person name="Lanie J.A."/>
            <person name="Ng W.-L."/>
            <person name="Kazmierczak K.M."/>
            <person name="Andrzejewski T.M."/>
            <person name="Davidsen T.M."/>
            <person name="Wayne K.J."/>
            <person name="Tettelin H."/>
            <person name="Glass J.I."/>
            <person name="Rusch D."/>
            <person name="Podicherti R."/>
            <person name="Tsui H.-C.T."/>
            <person name="Winkler M.E."/>
        </authorList>
    </citation>
    <scope>NUCLEOTIDE SEQUENCE</scope>
</reference>
<protein>
    <recommendedName>
        <fullName evidence="2">Isochorismatase-like domain-containing protein</fullName>
    </recommendedName>
</protein>